<dbReference type="RefSeq" id="WP_359876597.1">
    <property type="nucleotide sequence ID" value="NZ_JBEYHT010000020.1"/>
</dbReference>
<evidence type="ECO:0000313" key="2">
    <source>
        <dbReference type="Proteomes" id="UP000217676"/>
    </source>
</evidence>
<dbReference type="KEGG" id="slau:SLA_4017"/>
<evidence type="ECO:0000313" key="1">
    <source>
        <dbReference type="EMBL" id="BAU84906.1"/>
    </source>
</evidence>
<name>A0A160P2E2_STRLU</name>
<organism evidence="1 2">
    <name type="scientific">Streptomyces laurentii</name>
    <dbReference type="NCBI Taxonomy" id="39478"/>
    <lineage>
        <taxon>Bacteria</taxon>
        <taxon>Bacillati</taxon>
        <taxon>Actinomycetota</taxon>
        <taxon>Actinomycetes</taxon>
        <taxon>Kitasatosporales</taxon>
        <taxon>Streptomycetaceae</taxon>
        <taxon>Streptomyces</taxon>
    </lineage>
</organism>
<dbReference type="AlphaFoldDB" id="A0A160P2E2"/>
<proteinExistence type="predicted"/>
<dbReference type="Proteomes" id="UP000217676">
    <property type="component" value="Chromosome"/>
</dbReference>
<dbReference type="EMBL" id="AP017424">
    <property type="protein sequence ID" value="BAU84906.1"/>
    <property type="molecule type" value="Genomic_DNA"/>
</dbReference>
<gene>
    <name evidence="1" type="ORF">SLA_4017</name>
</gene>
<dbReference type="InterPro" id="IPR021373">
    <property type="entry name" value="DUF2993"/>
</dbReference>
<protein>
    <submittedName>
        <fullName evidence="1">Secreted protein</fullName>
    </submittedName>
</protein>
<sequence length="230" mass="24431">MRALRVLLILAVVLGGILVGVDRLAVAYVESEAAGKVRFGTVRPESTDVDIKGFPFLTQITGRRFDEVDVKLTGVQTSAGGQSIRIGELTAELRDVTLDGDYAIDRARTADGTALIGYDDLAAASGHEAKVEYGEGGKLKVTGGVRVLGRMITRTVTSTVTLVNGNTLRVRADSVPGEGMPGLEQLIRSRTDFDRRVEGLPKGMRLTKVEPRPDGLAVMVAGENVALTAP</sequence>
<keyword evidence="2" id="KW-1185">Reference proteome</keyword>
<accession>A0A160P2E2</accession>
<reference evidence="1 2" key="1">
    <citation type="journal article" date="2016" name="Genome Announc.">
        <title>Complete Genome Sequence of Thiostrepton-Producing Streptomyces laurentii ATCC 31255.</title>
        <authorList>
            <person name="Doi K."/>
            <person name="Fujino Y."/>
            <person name="Nagayoshi Y."/>
            <person name="Ohshima T."/>
            <person name="Ogata S."/>
        </authorList>
    </citation>
    <scope>NUCLEOTIDE SEQUENCE [LARGE SCALE GENOMIC DNA]</scope>
    <source>
        <strain evidence="1 2">ATCC 31255</strain>
    </source>
</reference>
<dbReference type="Pfam" id="PF11209">
    <property type="entry name" value="LmeA"/>
    <property type="match status" value="1"/>
</dbReference>